<accession>A0A0E9PV81</accession>
<protein>
    <submittedName>
        <fullName evidence="1">Uncharacterized protein</fullName>
    </submittedName>
</protein>
<sequence length="25" mass="2856">MFLIMNCVANNPQRDIALNNTRCFG</sequence>
<evidence type="ECO:0000313" key="1">
    <source>
        <dbReference type="EMBL" id="JAH08526.1"/>
    </source>
</evidence>
<reference evidence="1" key="2">
    <citation type="journal article" date="2015" name="Fish Shellfish Immunol.">
        <title>Early steps in the European eel (Anguilla anguilla)-Vibrio vulnificus interaction in the gills: Role of the RtxA13 toxin.</title>
        <authorList>
            <person name="Callol A."/>
            <person name="Pajuelo D."/>
            <person name="Ebbesson L."/>
            <person name="Teles M."/>
            <person name="MacKenzie S."/>
            <person name="Amaro C."/>
        </authorList>
    </citation>
    <scope>NUCLEOTIDE SEQUENCE</scope>
</reference>
<dbReference type="EMBL" id="GBXM01100051">
    <property type="protein sequence ID" value="JAH08526.1"/>
    <property type="molecule type" value="Transcribed_RNA"/>
</dbReference>
<proteinExistence type="predicted"/>
<organism evidence="1">
    <name type="scientific">Anguilla anguilla</name>
    <name type="common">European freshwater eel</name>
    <name type="synonym">Muraena anguilla</name>
    <dbReference type="NCBI Taxonomy" id="7936"/>
    <lineage>
        <taxon>Eukaryota</taxon>
        <taxon>Metazoa</taxon>
        <taxon>Chordata</taxon>
        <taxon>Craniata</taxon>
        <taxon>Vertebrata</taxon>
        <taxon>Euteleostomi</taxon>
        <taxon>Actinopterygii</taxon>
        <taxon>Neopterygii</taxon>
        <taxon>Teleostei</taxon>
        <taxon>Anguilliformes</taxon>
        <taxon>Anguillidae</taxon>
        <taxon>Anguilla</taxon>
    </lineage>
</organism>
<name>A0A0E9PV81_ANGAN</name>
<dbReference type="AlphaFoldDB" id="A0A0E9PV81"/>
<reference evidence="1" key="1">
    <citation type="submission" date="2014-11" db="EMBL/GenBank/DDBJ databases">
        <authorList>
            <person name="Amaro Gonzalez C."/>
        </authorList>
    </citation>
    <scope>NUCLEOTIDE SEQUENCE</scope>
</reference>